<dbReference type="CDD" id="cd07043">
    <property type="entry name" value="STAS_anti-anti-sigma_factors"/>
    <property type="match status" value="1"/>
</dbReference>
<dbReference type="GO" id="GO:0043856">
    <property type="term" value="F:anti-sigma factor antagonist activity"/>
    <property type="evidence" value="ECO:0007669"/>
    <property type="project" value="InterPro"/>
</dbReference>
<accession>A0A6J4JE64</accession>
<protein>
    <recommendedName>
        <fullName evidence="2">Anti-sigma factor antagonist</fullName>
    </recommendedName>
</protein>
<dbReference type="NCBIfam" id="TIGR00377">
    <property type="entry name" value="ant_ant_sig"/>
    <property type="match status" value="1"/>
</dbReference>
<gene>
    <name evidence="4" type="ORF">AVDCRST_MAG54-3271</name>
</gene>
<dbReference type="InterPro" id="IPR058548">
    <property type="entry name" value="MlaB-like_STAS"/>
</dbReference>
<dbReference type="InterPro" id="IPR002645">
    <property type="entry name" value="STAS_dom"/>
</dbReference>
<dbReference type="SUPFAM" id="SSF52091">
    <property type="entry name" value="SpoIIaa-like"/>
    <property type="match status" value="1"/>
</dbReference>
<dbReference type="Gene3D" id="3.30.750.24">
    <property type="entry name" value="STAS domain"/>
    <property type="match status" value="1"/>
</dbReference>
<dbReference type="PANTHER" id="PTHR33495:SF2">
    <property type="entry name" value="ANTI-SIGMA FACTOR ANTAGONIST TM_1081-RELATED"/>
    <property type="match status" value="1"/>
</dbReference>
<dbReference type="PROSITE" id="PS50801">
    <property type="entry name" value="STAS"/>
    <property type="match status" value="1"/>
</dbReference>
<dbReference type="InterPro" id="IPR036513">
    <property type="entry name" value="STAS_dom_sf"/>
</dbReference>
<sequence length="163" mass="17370">MISGRTDLRAPRASGTTSSFPAVLEEIVPAAPPDPSQPISITVAPERAEVAVVPTGELDLASIDAAERAVRALGGAGLTEMVIDLRQVTFIDSAGLQRLISLRDDASRNGCTLTLEPGSRQVQRLFEVTGTRDLFNWRVVAPAPVRRPCERLDEVELMPAGAA</sequence>
<feature type="domain" description="STAS" evidence="3">
    <location>
        <begin position="56"/>
        <end position="130"/>
    </location>
</feature>
<dbReference type="PANTHER" id="PTHR33495">
    <property type="entry name" value="ANTI-SIGMA FACTOR ANTAGONIST TM_1081-RELATED-RELATED"/>
    <property type="match status" value="1"/>
</dbReference>
<dbReference type="Pfam" id="PF13466">
    <property type="entry name" value="STAS_2"/>
    <property type="match status" value="1"/>
</dbReference>
<evidence type="ECO:0000256" key="2">
    <source>
        <dbReference type="RuleBase" id="RU003749"/>
    </source>
</evidence>
<reference evidence="4" key="1">
    <citation type="submission" date="2020-02" db="EMBL/GenBank/DDBJ databases">
        <authorList>
            <person name="Meier V. D."/>
        </authorList>
    </citation>
    <scope>NUCLEOTIDE SEQUENCE</scope>
    <source>
        <strain evidence="4">AVDCRST_MAG54</strain>
    </source>
</reference>
<evidence type="ECO:0000256" key="1">
    <source>
        <dbReference type="ARBA" id="ARBA00009013"/>
    </source>
</evidence>
<dbReference type="AlphaFoldDB" id="A0A6J4JE64"/>
<name>A0A6J4JE64_9PSEU</name>
<evidence type="ECO:0000259" key="3">
    <source>
        <dbReference type="PROSITE" id="PS50801"/>
    </source>
</evidence>
<comment type="similarity">
    <text evidence="1 2">Belongs to the anti-sigma-factor antagonist family.</text>
</comment>
<dbReference type="EMBL" id="CADCTH010000418">
    <property type="protein sequence ID" value="CAA9275887.1"/>
    <property type="molecule type" value="Genomic_DNA"/>
</dbReference>
<dbReference type="InterPro" id="IPR003658">
    <property type="entry name" value="Anti-sigma_ant"/>
</dbReference>
<evidence type="ECO:0000313" key="4">
    <source>
        <dbReference type="EMBL" id="CAA9275887.1"/>
    </source>
</evidence>
<proteinExistence type="inferred from homology"/>
<organism evidence="4">
    <name type="scientific">uncultured Actinomycetospora sp</name>
    <dbReference type="NCBI Taxonomy" id="1135996"/>
    <lineage>
        <taxon>Bacteria</taxon>
        <taxon>Bacillati</taxon>
        <taxon>Actinomycetota</taxon>
        <taxon>Actinomycetes</taxon>
        <taxon>Pseudonocardiales</taxon>
        <taxon>Pseudonocardiaceae</taxon>
        <taxon>Actinomycetospora</taxon>
        <taxon>environmental samples</taxon>
    </lineage>
</organism>